<dbReference type="Proteomes" id="UP000076660">
    <property type="component" value="Unassembled WGS sequence"/>
</dbReference>
<reference evidence="2 3" key="1">
    <citation type="submission" date="2016-12" db="EMBL/GenBank/DDBJ databases">
        <title>Amycolatopsis keratiniphila subsp. keratiniphila genome sequencing and assembly.</title>
        <authorList>
            <person name="Mayilraj S."/>
            <person name="Kaur N."/>
        </authorList>
    </citation>
    <scope>NUCLEOTIDE SEQUENCE [LARGE SCALE GENOMIC DNA]</scope>
    <source>
        <strain evidence="2 3">DSM 44409</strain>
    </source>
</reference>
<sequence length="111" mass="12469">MPCRAVLSDDESQYLRALELHSTGERHFERARTELLYGEWLRRNRRRSDARAPLRSALEIFSRLRAKPWVTRASIELGATGDTGPTAEPAAENSACAPDGELNRLDLGQGY</sequence>
<evidence type="ECO:0000313" key="2">
    <source>
        <dbReference type="EMBL" id="ONF72162.1"/>
    </source>
</evidence>
<accession>A0A1W2LY65</accession>
<organism evidence="2 3">
    <name type="scientific">Amycolatopsis keratiniphila subsp. keratiniphila</name>
    <dbReference type="NCBI Taxonomy" id="227715"/>
    <lineage>
        <taxon>Bacteria</taxon>
        <taxon>Bacillati</taxon>
        <taxon>Actinomycetota</taxon>
        <taxon>Actinomycetes</taxon>
        <taxon>Pseudonocardiales</taxon>
        <taxon>Pseudonocardiaceae</taxon>
        <taxon>Amycolatopsis</taxon>
        <taxon>Amycolatopsis japonica group</taxon>
    </lineage>
</organism>
<gene>
    <name evidence="2" type="ORF">AVR91_0211550</name>
</gene>
<dbReference type="AlphaFoldDB" id="A0A1W2LY65"/>
<evidence type="ECO:0000313" key="3">
    <source>
        <dbReference type="Proteomes" id="UP000076660"/>
    </source>
</evidence>
<evidence type="ECO:0000256" key="1">
    <source>
        <dbReference type="SAM" id="MobiDB-lite"/>
    </source>
</evidence>
<dbReference type="EMBL" id="LQMT02000011">
    <property type="protein sequence ID" value="ONF72162.1"/>
    <property type="molecule type" value="Genomic_DNA"/>
</dbReference>
<protein>
    <submittedName>
        <fullName evidence="2">Uncharacterized protein</fullName>
    </submittedName>
</protein>
<feature type="region of interest" description="Disordered" evidence="1">
    <location>
        <begin position="77"/>
        <end position="111"/>
    </location>
</feature>
<name>A0A1W2LY65_9PSEU</name>
<comment type="caution">
    <text evidence="2">The sequence shown here is derived from an EMBL/GenBank/DDBJ whole genome shotgun (WGS) entry which is preliminary data.</text>
</comment>
<proteinExistence type="predicted"/>